<evidence type="ECO:0000313" key="7">
    <source>
        <dbReference type="Proteomes" id="UP000184267"/>
    </source>
</evidence>
<keyword evidence="7" id="KW-1185">Reference proteome</keyword>
<protein>
    <recommendedName>
        <fullName evidence="1">peptidyl-tRNA hydrolase</fullName>
        <ecNumber evidence="1">3.1.1.29</ecNumber>
    </recommendedName>
</protein>
<comment type="caution">
    <text evidence="6">The sequence shown here is derived from an EMBL/GenBank/DDBJ whole genome shotgun (WGS) entry which is preliminary data.</text>
</comment>
<dbReference type="STRING" id="154538.A0A1M2VIH3"/>
<gene>
    <name evidence="6" type="ORF">TRAPUB_1721</name>
</gene>
<reference evidence="6 7" key="1">
    <citation type="submission" date="2016-10" db="EMBL/GenBank/DDBJ databases">
        <title>Genome sequence of the basidiomycete white-rot fungus Trametes pubescens.</title>
        <authorList>
            <person name="Makela M.R."/>
            <person name="Granchi Z."/>
            <person name="Peng M."/>
            <person name="De Vries R.P."/>
            <person name="Grigoriev I."/>
            <person name="Riley R."/>
            <person name="Hilden K."/>
        </authorList>
    </citation>
    <scope>NUCLEOTIDE SEQUENCE [LARGE SCALE GENOMIC DNA]</scope>
    <source>
        <strain evidence="6 7">FBCC735</strain>
    </source>
</reference>
<proteinExistence type="inferred from homology"/>
<dbReference type="PROSITE" id="PS01196">
    <property type="entry name" value="PEPT_TRNA_HYDROL_2"/>
    <property type="match status" value="1"/>
</dbReference>
<name>A0A1M2VIH3_TRAPU</name>
<dbReference type="EMBL" id="MNAD01001178">
    <property type="protein sequence ID" value="OJT07401.1"/>
    <property type="molecule type" value="Genomic_DNA"/>
</dbReference>
<dbReference type="Proteomes" id="UP000184267">
    <property type="component" value="Unassembled WGS sequence"/>
</dbReference>
<dbReference type="InterPro" id="IPR001328">
    <property type="entry name" value="Pept_tRNA_hydro"/>
</dbReference>
<dbReference type="GO" id="GO:0000049">
    <property type="term" value="F:tRNA binding"/>
    <property type="evidence" value="ECO:0007669"/>
    <property type="project" value="UniProtKB-KW"/>
</dbReference>
<accession>A0A1M2VIH3</accession>
<dbReference type="EC" id="3.1.1.29" evidence="1"/>
<sequence>MNISGRPVVQTLQNTAIKPENLIVVHDSLDHKPCTLSPKFGGSANGHNGVRSVIAALGGETAFHRLRAGVGRDGDPADYVLGPLSPQERQFWGSNGSGADLVWWELTRVIEKSLKSR</sequence>
<evidence type="ECO:0000256" key="5">
    <source>
        <dbReference type="ARBA" id="ARBA00038063"/>
    </source>
</evidence>
<dbReference type="InterPro" id="IPR018171">
    <property type="entry name" value="Pept_tRNA_hydro_CS"/>
</dbReference>
<dbReference type="InterPro" id="IPR036416">
    <property type="entry name" value="Pept_tRNA_hydro_sf"/>
</dbReference>
<evidence type="ECO:0000256" key="2">
    <source>
        <dbReference type="ARBA" id="ARBA00022555"/>
    </source>
</evidence>
<comment type="similarity">
    <text evidence="5">Belongs to the PTH family.</text>
</comment>
<dbReference type="AlphaFoldDB" id="A0A1M2VIH3"/>
<dbReference type="Gene3D" id="3.40.50.1470">
    <property type="entry name" value="Peptidyl-tRNA hydrolase"/>
    <property type="match status" value="1"/>
</dbReference>
<organism evidence="6 7">
    <name type="scientific">Trametes pubescens</name>
    <name type="common">White-rot fungus</name>
    <dbReference type="NCBI Taxonomy" id="154538"/>
    <lineage>
        <taxon>Eukaryota</taxon>
        <taxon>Fungi</taxon>
        <taxon>Dikarya</taxon>
        <taxon>Basidiomycota</taxon>
        <taxon>Agaricomycotina</taxon>
        <taxon>Agaricomycetes</taxon>
        <taxon>Polyporales</taxon>
        <taxon>Polyporaceae</taxon>
        <taxon>Trametes</taxon>
    </lineage>
</organism>
<evidence type="ECO:0000256" key="3">
    <source>
        <dbReference type="ARBA" id="ARBA00022801"/>
    </source>
</evidence>
<dbReference type="GO" id="GO:0004045">
    <property type="term" value="F:peptidyl-tRNA hydrolase activity"/>
    <property type="evidence" value="ECO:0007669"/>
    <property type="project" value="UniProtKB-EC"/>
</dbReference>
<keyword evidence="3 6" id="KW-0378">Hydrolase</keyword>
<dbReference type="Pfam" id="PF01195">
    <property type="entry name" value="Pept_tRNA_hydro"/>
    <property type="match status" value="1"/>
</dbReference>
<dbReference type="SUPFAM" id="SSF53178">
    <property type="entry name" value="Peptidyl-tRNA hydrolase-like"/>
    <property type="match status" value="1"/>
</dbReference>
<evidence type="ECO:0000256" key="4">
    <source>
        <dbReference type="ARBA" id="ARBA00022884"/>
    </source>
</evidence>
<evidence type="ECO:0000256" key="1">
    <source>
        <dbReference type="ARBA" id="ARBA00013260"/>
    </source>
</evidence>
<dbReference type="OrthoDB" id="1711136at2759"/>
<dbReference type="PANTHER" id="PTHR17224">
    <property type="entry name" value="PEPTIDYL-TRNA HYDROLASE"/>
    <property type="match status" value="1"/>
</dbReference>
<dbReference type="PANTHER" id="PTHR17224:SF1">
    <property type="entry name" value="PEPTIDYL-TRNA HYDROLASE"/>
    <property type="match status" value="1"/>
</dbReference>
<keyword evidence="4" id="KW-0694">RNA-binding</keyword>
<evidence type="ECO:0000313" key="6">
    <source>
        <dbReference type="EMBL" id="OJT07401.1"/>
    </source>
</evidence>
<keyword evidence="2" id="KW-0820">tRNA-binding</keyword>